<evidence type="ECO:0000313" key="2">
    <source>
        <dbReference type="Proteomes" id="UP000887566"/>
    </source>
</evidence>
<reference evidence="3" key="1">
    <citation type="submission" date="2022-11" db="UniProtKB">
        <authorList>
            <consortium name="WormBaseParasite"/>
        </authorList>
    </citation>
    <scope>IDENTIFICATION</scope>
</reference>
<dbReference type="WBParaSite" id="PSAMB.scaffold1711size28511.g14486.t1">
    <property type="protein sequence ID" value="PSAMB.scaffold1711size28511.g14486.t1"/>
    <property type="gene ID" value="PSAMB.scaffold1711size28511.g14486"/>
</dbReference>
<dbReference type="AlphaFoldDB" id="A0A914VAL6"/>
<dbReference type="Proteomes" id="UP000887566">
    <property type="component" value="Unplaced"/>
</dbReference>
<evidence type="ECO:0000313" key="3">
    <source>
        <dbReference type="WBParaSite" id="PSAMB.scaffold1711size28511.g14486.t1"/>
    </source>
</evidence>
<feature type="region of interest" description="Disordered" evidence="1">
    <location>
        <begin position="160"/>
        <end position="190"/>
    </location>
</feature>
<proteinExistence type="predicted"/>
<accession>A0A914VAL6</accession>
<name>A0A914VAL6_9BILA</name>
<organism evidence="2 3">
    <name type="scientific">Plectus sambesii</name>
    <dbReference type="NCBI Taxonomy" id="2011161"/>
    <lineage>
        <taxon>Eukaryota</taxon>
        <taxon>Metazoa</taxon>
        <taxon>Ecdysozoa</taxon>
        <taxon>Nematoda</taxon>
        <taxon>Chromadorea</taxon>
        <taxon>Plectida</taxon>
        <taxon>Plectina</taxon>
        <taxon>Plectoidea</taxon>
        <taxon>Plectidae</taxon>
        <taxon>Plectus</taxon>
    </lineage>
</organism>
<evidence type="ECO:0000256" key="1">
    <source>
        <dbReference type="SAM" id="MobiDB-lite"/>
    </source>
</evidence>
<protein>
    <submittedName>
        <fullName evidence="3">Uncharacterized protein</fullName>
    </submittedName>
</protein>
<feature type="region of interest" description="Disordered" evidence="1">
    <location>
        <begin position="55"/>
        <end position="86"/>
    </location>
</feature>
<sequence length="190" mass="20488">MKSLRLSVCELLNFSEGVIASSLHVLARLVFCGTHKGTKCLGGAAASHHSPCHYLPLSTQRPPRPYKARSNAARRADSTPDINENSVQSAVSLPHLPARASESSISTGDILDIDLNFNGGSRLATPSPQPHSFYVLPEVGDHPPPLPPRTSDQQLAVVNGNRESVNPFQRRLPLSAKKEKPQPPLPIDSN</sequence>
<keyword evidence="2" id="KW-1185">Reference proteome</keyword>